<dbReference type="RefSeq" id="WP_066694513.1">
    <property type="nucleotide sequence ID" value="NZ_LQQO01000063.1"/>
</dbReference>
<organism evidence="1 2">
    <name type="scientific">Sphingomonas hankookensis</name>
    <dbReference type="NCBI Taxonomy" id="563996"/>
    <lineage>
        <taxon>Bacteria</taxon>
        <taxon>Pseudomonadati</taxon>
        <taxon>Pseudomonadota</taxon>
        <taxon>Alphaproteobacteria</taxon>
        <taxon>Sphingomonadales</taxon>
        <taxon>Sphingomonadaceae</taxon>
        <taxon>Sphingomonas</taxon>
    </lineage>
</organism>
<evidence type="ECO:0000313" key="1">
    <source>
        <dbReference type="EMBL" id="KZE08620.1"/>
    </source>
</evidence>
<dbReference type="NCBIfam" id="NF041591">
    <property type="entry name" value="CxxC_VVA0879"/>
    <property type="match status" value="1"/>
</dbReference>
<protein>
    <submittedName>
        <fullName evidence="1">Uncharacterized protein</fullName>
    </submittedName>
</protein>
<accession>A0ABR5Y7T8</accession>
<dbReference type="EMBL" id="LQQO01000063">
    <property type="protein sequence ID" value="KZE08620.1"/>
    <property type="molecule type" value="Genomic_DNA"/>
</dbReference>
<name>A0ABR5Y7T8_9SPHN</name>
<dbReference type="InterPro" id="IPR048166">
    <property type="entry name" value="VVA0879-like"/>
</dbReference>
<dbReference type="Proteomes" id="UP000076609">
    <property type="component" value="Unassembled WGS sequence"/>
</dbReference>
<comment type="caution">
    <text evidence="1">The sequence shown here is derived from an EMBL/GenBank/DDBJ whole genome shotgun (WGS) entry which is preliminary data.</text>
</comment>
<reference evidence="2" key="1">
    <citation type="submission" date="2016-01" db="EMBL/GenBank/DDBJ databases">
        <title>Draft genome of Chromobacterium sp. F49.</title>
        <authorList>
            <person name="Hong K.W."/>
        </authorList>
    </citation>
    <scope>NUCLEOTIDE SEQUENCE [LARGE SCALE GENOMIC DNA]</scope>
    <source>
        <strain evidence="2">CN3</strain>
    </source>
</reference>
<gene>
    <name evidence="1" type="ORF">AVT10_08695</name>
</gene>
<sequence>MALEVIDLGTFRARCNAQKVPREDVALVCPVCGTVQSMRSLAAAGVPADKVETQIGFSCEGRWTGAGPADKGGRSRAANGRGCDWTLGGLFRIHELEVIGGDSKVHPMFRVATPEEAQSLAAEMRAGA</sequence>
<evidence type="ECO:0000313" key="2">
    <source>
        <dbReference type="Proteomes" id="UP000076609"/>
    </source>
</evidence>
<proteinExistence type="predicted"/>
<keyword evidence="2" id="KW-1185">Reference proteome</keyword>